<name>A0A5C4WKQ7_9ACTN</name>
<dbReference type="SUPFAM" id="SSF48452">
    <property type="entry name" value="TPR-like"/>
    <property type="match status" value="1"/>
</dbReference>
<dbReference type="Gene3D" id="1.10.10.10">
    <property type="entry name" value="Winged helix-like DNA-binding domain superfamily/Winged helix DNA-binding domain"/>
    <property type="match status" value="1"/>
</dbReference>
<dbReference type="SMART" id="SM00421">
    <property type="entry name" value="HTH_LUXR"/>
    <property type="match status" value="1"/>
</dbReference>
<dbReference type="InterPro" id="IPR036388">
    <property type="entry name" value="WH-like_DNA-bd_sf"/>
</dbReference>
<dbReference type="AlphaFoldDB" id="A0A5C4WKQ7"/>
<dbReference type="InterPro" id="IPR027417">
    <property type="entry name" value="P-loop_NTPase"/>
</dbReference>
<keyword evidence="6" id="KW-1185">Reference proteome</keyword>
<evidence type="ECO:0000256" key="3">
    <source>
        <dbReference type="SAM" id="MobiDB-lite"/>
    </source>
</evidence>
<dbReference type="InterPro" id="IPR011990">
    <property type="entry name" value="TPR-like_helical_dom_sf"/>
</dbReference>
<dbReference type="Pfam" id="PF13176">
    <property type="entry name" value="TPR_7"/>
    <property type="match status" value="1"/>
</dbReference>
<sequence>MCGATSEDESLPHEQQLLPRRRERLPPPAGGPRHRRQPVGAQPRLVAAADRRDRPSGGAPVALNGRQSLSTLSVADAMMVPVAAHSSLTMVGRDTELAEAIAVLDDAVSAAETGSSRRAVLLSGDAGVGKTRLLRALRDHALGTGWQVLAGHCLDFGDSALPYLPFSEVLGRLDASHPELVEAVAAVHPALRRLQPGRRTRVVGDDSSDEHSRGADRGDTLVAVHALLEAAATEAPVLLVVEDLHWADQSTRDMLGFLFTRAFERPVAIVASYRSDDLHRRHPLRRQVAEWSRLPQVGRLGLGPLREEAVRALVGELAPAGLDERSVARIVERAEGNAFFVEELVASGSCADGDVPGDLADLLLVRLDRLSEEARHVVRVASVAGRRVTHDLLAATADVPVDRLDAGIRQAVEMNVLEVGGHLYSFRHALLGEAIYDDLLPGERVRLHARYVAALSSGEARGTSAELARHARRANDLDRAVTAGIEAGDEAMAVGGPDEAADHYQQALELLEDRERVARLGIDHAKLVVRAANALITGGNAVRAGQLVAARLAQLPPDASDVDRCRLMVSHAEVLAMTETELDPVEISARALALAPEGDSPLRAKALAAHARILGSYRRERQEEAETLLTEALALAERLALPELASDIVTTLSGLRVQAAAGTEQDALRRALESAVDSAVRAGAFQAEIRGRWLLGRSYQDSGDWEQAARWFRSAMALGEQAGLVWAPFSIEARWQLTRISYLLGDWDDVVALVEGVDGLSGPPVPRGVIEPARLAVLAARGEDVLDRLRALRGLWEDEGGIAVYSAGVEIEFHGDRGRASPAIAVYDDVVEVLGRIWGEFFGGRIRLAASTLAAIARAMGRASAAERQALVAHADRLLGDGETVLAAIRERGGSWGPEGRMWSARLVAEHHRVRWLAGAGAGAGAGAAVVDDGDGTDRREELLAAWQTALDSTVKVGDIPQLVRVRAAYSQILRLIGDPARARDEADQARALAESLRAPLLVADLDHAPARTASATGHSGGAALTARELEILALVAEGRSNGEIGKQLFISTKTVSVHVSNILGKLGAAGRTEAAAIARRDALL</sequence>
<evidence type="ECO:0000313" key="5">
    <source>
        <dbReference type="EMBL" id="TNM48206.1"/>
    </source>
</evidence>
<keyword evidence="1" id="KW-0547">Nucleotide-binding</keyword>
<dbReference type="Pfam" id="PF13191">
    <property type="entry name" value="AAA_16"/>
    <property type="match status" value="1"/>
</dbReference>
<comment type="caution">
    <text evidence="5">The sequence shown here is derived from an EMBL/GenBank/DDBJ whole genome shotgun (WGS) entry which is preliminary data.</text>
</comment>
<dbReference type="PROSITE" id="PS50043">
    <property type="entry name" value="HTH_LUXR_2"/>
    <property type="match status" value="1"/>
</dbReference>
<gene>
    <name evidence="5" type="ORF">FHP29_02660</name>
</gene>
<dbReference type="GO" id="GO:0003677">
    <property type="term" value="F:DNA binding"/>
    <property type="evidence" value="ECO:0007669"/>
    <property type="project" value="InterPro"/>
</dbReference>
<dbReference type="EMBL" id="VDMP01000014">
    <property type="protein sequence ID" value="TNM48206.1"/>
    <property type="molecule type" value="Genomic_DNA"/>
</dbReference>
<accession>A0A5C4WKQ7</accession>
<reference evidence="5 6" key="1">
    <citation type="journal article" date="2016" name="Int. J. Syst. Evol. Microbiol.">
        <title>Nocardioides albidus sp. nov., an actinobacterium isolated from garden soil.</title>
        <authorList>
            <person name="Singh H."/>
            <person name="Du J."/>
            <person name="Trinh H."/>
            <person name="Won K."/>
            <person name="Yang J.E."/>
            <person name="Yin C."/>
            <person name="Kook M."/>
            <person name="Yi T.H."/>
        </authorList>
    </citation>
    <scope>NUCLEOTIDE SEQUENCE [LARGE SCALE GENOMIC DNA]</scope>
    <source>
        <strain evidence="5 6">CCTCC AB 2015297</strain>
    </source>
</reference>
<dbReference type="PANTHER" id="PTHR16305">
    <property type="entry name" value="TESTICULAR SOLUBLE ADENYLYL CYCLASE"/>
    <property type="match status" value="1"/>
</dbReference>
<dbReference type="GO" id="GO:0004016">
    <property type="term" value="F:adenylate cyclase activity"/>
    <property type="evidence" value="ECO:0007669"/>
    <property type="project" value="TreeGrafter"/>
</dbReference>
<dbReference type="InterPro" id="IPR000792">
    <property type="entry name" value="Tscrpt_reg_LuxR_C"/>
</dbReference>
<dbReference type="InterPro" id="IPR019734">
    <property type="entry name" value="TPR_rpt"/>
</dbReference>
<dbReference type="GO" id="GO:0005524">
    <property type="term" value="F:ATP binding"/>
    <property type="evidence" value="ECO:0007669"/>
    <property type="project" value="UniProtKB-KW"/>
</dbReference>
<dbReference type="Proteomes" id="UP000313231">
    <property type="component" value="Unassembled WGS sequence"/>
</dbReference>
<dbReference type="GO" id="GO:0006355">
    <property type="term" value="P:regulation of DNA-templated transcription"/>
    <property type="evidence" value="ECO:0007669"/>
    <property type="project" value="InterPro"/>
</dbReference>
<organism evidence="5 6">
    <name type="scientific">Nocardioides albidus</name>
    <dbReference type="NCBI Taxonomy" id="1517589"/>
    <lineage>
        <taxon>Bacteria</taxon>
        <taxon>Bacillati</taxon>
        <taxon>Actinomycetota</taxon>
        <taxon>Actinomycetes</taxon>
        <taxon>Propionibacteriales</taxon>
        <taxon>Nocardioidaceae</taxon>
        <taxon>Nocardioides</taxon>
    </lineage>
</organism>
<dbReference type="SUPFAM" id="SSF46894">
    <property type="entry name" value="C-terminal effector domain of the bipartite response regulators"/>
    <property type="match status" value="1"/>
</dbReference>
<protein>
    <submittedName>
        <fullName evidence="5">Helix-turn-helix transcriptional regulator</fullName>
    </submittedName>
</protein>
<dbReference type="CDD" id="cd06170">
    <property type="entry name" value="LuxR_C_like"/>
    <property type="match status" value="1"/>
</dbReference>
<feature type="region of interest" description="Disordered" evidence="3">
    <location>
        <begin position="1"/>
        <end position="64"/>
    </location>
</feature>
<proteinExistence type="predicted"/>
<keyword evidence="2" id="KW-0067">ATP-binding</keyword>
<dbReference type="Gene3D" id="1.25.40.10">
    <property type="entry name" value="Tetratricopeptide repeat domain"/>
    <property type="match status" value="1"/>
</dbReference>
<evidence type="ECO:0000313" key="6">
    <source>
        <dbReference type="Proteomes" id="UP000313231"/>
    </source>
</evidence>
<dbReference type="InterPro" id="IPR016032">
    <property type="entry name" value="Sig_transdc_resp-reg_C-effctor"/>
</dbReference>
<dbReference type="Pfam" id="PF00196">
    <property type="entry name" value="GerE"/>
    <property type="match status" value="1"/>
</dbReference>
<dbReference type="InterPro" id="IPR041664">
    <property type="entry name" value="AAA_16"/>
</dbReference>
<dbReference type="PROSITE" id="PS00622">
    <property type="entry name" value="HTH_LUXR_1"/>
    <property type="match status" value="1"/>
</dbReference>
<feature type="domain" description="HTH luxR-type" evidence="4">
    <location>
        <begin position="1018"/>
        <end position="1083"/>
    </location>
</feature>
<dbReference type="PANTHER" id="PTHR16305:SF35">
    <property type="entry name" value="TRANSCRIPTIONAL ACTIVATOR DOMAIN"/>
    <property type="match status" value="1"/>
</dbReference>
<dbReference type="PRINTS" id="PR00038">
    <property type="entry name" value="HTHLUXR"/>
</dbReference>
<dbReference type="SUPFAM" id="SSF52540">
    <property type="entry name" value="P-loop containing nucleoside triphosphate hydrolases"/>
    <property type="match status" value="1"/>
</dbReference>
<evidence type="ECO:0000256" key="1">
    <source>
        <dbReference type="ARBA" id="ARBA00022741"/>
    </source>
</evidence>
<evidence type="ECO:0000259" key="4">
    <source>
        <dbReference type="PROSITE" id="PS50043"/>
    </source>
</evidence>
<evidence type="ECO:0000256" key="2">
    <source>
        <dbReference type="ARBA" id="ARBA00022840"/>
    </source>
</evidence>
<dbReference type="GO" id="GO:0005737">
    <property type="term" value="C:cytoplasm"/>
    <property type="evidence" value="ECO:0007669"/>
    <property type="project" value="TreeGrafter"/>
</dbReference>